<comment type="caution">
    <text evidence="1">The sequence shown here is derived from an EMBL/GenBank/DDBJ whole genome shotgun (WGS) entry which is preliminary data.</text>
</comment>
<evidence type="ECO:0000313" key="1">
    <source>
        <dbReference type="EMBL" id="MBI1756328.1"/>
    </source>
</evidence>
<proteinExistence type="predicted"/>
<dbReference type="EMBL" id="JACOSL010000028">
    <property type="protein sequence ID" value="MBI1756328.1"/>
    <property type="molecule type" value="Genomic_DNA"/>
</dbReference>
<dbReference type="Proteomes" id="UP000727962">
    <property type="component" value="Unassembled WGS sequence"/>
</dbReference>
<accession>A0A931PTD3</accession>
<sequence length="178" mass="20238">MIDRFAFYEWAYGDHLSNANRGVLAEFIVRSVLDCPAEVRSEWDACDLKTADGLRIEVKSGAYLQSWNQAKPSVIRFDIGRKRGWDAATNEYSEFPARTAQVYVFCLFVTKDRDGANPLDVSQWRFLVLATALMNERLPEWKSVGARTLEKLGTWTCYAELRCAIDLASMPRGHPPLP</sequence>
<reference evidence="1" key="1">
    <citation type="submission" date="2020-07" db="EMBL/GenBank/DDBJ databases">
        <title>Huge and variable diversity of episymbiotic CPR bacteria and DPANN archaea in groundwater ecosystems.</title>
        <authorList>
            <person name="He C.Y."/>
            <person name="Keren R."/>
            <person name="Whittaker M."/>
            <person name="Farag I.F."/>
            <person name="Doudna J."/>
            <person name="Cate J.H.D."/>
            <person name="Banfield J.F."/>
        </authorList>
    </citation>
    <scope>NUCLEOTIDE SEQUENCE</scope>
    <source>
        <strain evidence="1">NC_groundwater_17_Pr7_B-0.1um_64_12</strain>
    </source>
</reference>
<dbReference type="AlphaFoldDB" id="A0A931PTD3"/>
<evidence type="ECO:0000313" key="2">
    <source>
        <dbReference type="Proteomes" id="UP000727962"/>
    </source>
</evidence>
<name>A0A931PTD3_FIMGI</name>
<protein>
    <submittedName>
        <fullName evidence="1">Uncharacterized protein</fullName>
    </submittedName>
</protein>
<organism evidence="1 2">
    <name type="scientific">Fimbriimonas ginsengisoli</name>
    <dbReference type="NCBI Taxonomy" id="1005039"/>
    <lineage>
        <taxon>Bacteria</taxon>
        <taxon>Bacillati</taxon>
        <taxon>Armatimonadota</taxon>
        <taxon>Fimbriimonadia</taxon>
        <taxon>Fimbriimonadales</taxon>
        <taxon>Fimbriimonadaceae</taxon>
        <taxon>Fimbriimonas</taxon>
    </lineage>
</organism>
<gene>
    <name evidence="1" type="ORF">HYR64_04380</name>
</gene>